<feature type="domain" description="Dynein heavy chain coiled coil stalk" evidence="14">
    <location>
        <begin position="78"/>
        <end position="140"/>
    </location>
</feature>
<dbReference type="GO" id="GO:0005874">
    <property type="term" value="C:microtubule"/>
    <property type="evidence" value="ECO:0007669"/>
    <property type="project" value="UniProtKB-KW"/>
</dbReference>
<comment type="subcellular location">
    <subcellularLocation>
        <location evidence="1">Cytoplasm</location>
        <location evidence="1">Cytoskeleton</location>
        <location evidence="1">Cilium axoneme</location>
    </subcellularLocation>
</comment>
<dbReference type="Gene3D" id="1.10.8.720">
    <property type="entry name" value="Region D6 of dynein motor"/>
    <property type="match status" value="1"/>
</dbReference>
<dbReference type="PANTHER" id="PTHR22878:SF71">
    <property type="entry name" value="DYNEIN, AXONEMAL, HEAVY CHAIN 3"/>
    <property type="match status" value="1"/>
</dbReference>
<evidence type="ECO:0000313" key="17">
    <source>
        <dbReference type="EMBL" id="CAG9093260.1"/>
    </source>
</evidence>
<dbReference type="FunFam" id="1.10.8.1220:FF:000001">
    <property type="entry name" value="Dynein axonemal heavy chain 5"/>
    <property type="match status" value="1"/>
</dbReference>
<evidence type="ECO:0000256" key="8">
    <source>
        <dbReference type="ARBA" id="ARBA00023054"/>
    </source>
</evidence>
<dbReference type="Gene3D" id="1.10.287.2610">
    <property type="match status" value="1"/>
</dbReference>
<evidence type="ECO:0000259" key="15">
    <source>
        <dbReference type="Pfam" id="PF12781"/>
    </source>
</evidence>
<dbReference type="EMBL" id="CAJHNJ030000003">
    <property type="protein sequence ID" value="CAG9093260.1"/>
    <property type="molecule type" value="Genomic_DNA"/>
</dbReference>
<dbReference type="GO" id="GO:0005930">
    <property type="term" value="C:axoneme"/>
    <property type="evidence" value="ECO:0007669"/>
    <property type="project" value="UniProtKB-SubCell"/>
</dbReference>
<evidence type="ECO:0000256" key="6">
    <source>
        <dbReference type="ARBA" id="ARBA00022840"/>
    </source>
</evidence>
<dbReference type="Gene3D" id="6.10.140.1060">
    <property type="match status" value="1"/>
</dbReference>
<evidence type="ECO:0000256" key="10">
    <source>
        <dbReference type="ARBA" id="ARBA00023175"/>
    </source>
</evidence>
<dbReference type="Gene3D" id="3.40.50.300">
    <property type="entry name" value="P-loop containing nucleotide triphosphate hydrolases"/>
    <property type="match status" value="2"/>
</dbReference>
<dbReference type="AlphaFoldDB" id="A0A8S4D6W9"/>
<feature type="domain" description="Dynein heavy chain region D6 P-loop" evidence="13">
    <location>
        <begin position="634"/>
        <end position="743"/>
    </location>
</feature>
<dbReference type="Proteomes" id="UP000653454">
    <property type="component" value="Unassembled WGS sequence"/>
</dbReference>
<feature type="domain" description="Dynein heavy chain AAA lid" evidence="16">
    <location>
        <begin position="787"/>
        <end position="881"/>
    </location>
</feature>
<keyword evidence="11" id="KW-0206">Cytoskeleton</keyword>
<dbReference type="Gene3D" id="1.20.920.20">
    <property type="match status" value="1"/>
</dbReference>
<protein>
    <submittedName>
        <fullName evidence="17">(diamondback moth) hypothetical protein</fullName>
    </submittedName>
</protein>
<dbReference type="GO" id="GO:0007018">
    <property type="term" value="P:microtubule-based movement"/>
    <property type="evidence" value="ECO:0007669"/>
    <property type="project" value="InterPro"/>
</dbReference>
<dbReference type="InterPro" id="IPR041658">
    <property type="entry name" value="AAA_lid_11"/>
</dbReference>
<keyword evidence="18" id="KW-1185">Reference proteome</keyword>
<accession>A0A8S4D6W9</accession>
<evidence type="ECO:0000256" key="3">
    <source>
        <dbReference type="ARBA" id="ARBA00022490"/>
    </source>
</evidence>
<evidence type="ECO:0000256" key="11">
    <source>
        <dbReference type="ARBA" id="ARBA00023212"/>
    </source>
</evidence>
<evidence type="ECO:0000256" key="7">
    <source>
        <dbReference type="ARBA" id="ARBA00023017"/>
    </source>
</evidence>
<dbReference type="GO" id="GO:0005524">
    <property type="term" value="F:ATP binding"/>
    <property type="evidence" value="ECO:0007669"/>
    <property type="project" value="UniProtKB-KW"/>
</dbReference>
<dbReference type="InterPro" id="IPR035706">
    <property type="entry name" value="AAA_9"/>
</dbReference>
<dbReference type="GO" id="GO:0030286">
    <property type="term" value="C:dynein complex"/>
    <property type="evidence" value="ECO:0007669"/>
    <property type="project" value="UniProtKB-KW"/>
</dbReference>
<keyword evidence="8" id="KW-0175">Coiled coil</keyword>
<dbReference type="InterPro" id="IPR042219">
    <property type="entry name" value="AAA_lid_11_sf"/>
</dbReference>
<dbReference type="GO" id="GO:0045505">
    <property type="term" value="F:dynein intermediate chain binding"/>
    <property type="evidence" value="ECO:0007669"/>
    <property type="project" value="InterPro"/>
</dbReference>
<dbReference type="Pfam" id="PF12777">
    <property type="entry name" value="MT"/>
    <property type="match status" value="1"/>
</dbReference>
<sequence length="884" mass="99788">MWGCKKGVEDEIALCSAKLQRAEQLIGGLGGERARWGQLAAQLALLLDNVIVWYLYCHILNCYKWGYKKGLEDEIALCSAKLQRAEQLIGGLGGERARWGQLAAQLALLLDNVIGDVLLSAGFIAYLGPYTVNYRREIIHMWNEQAISLKIPCSPSFSLITTLGSPVVIRAWNMSGLPVDAFSVENGIIVERARRWALMIDPQEQANKWLKNLERDNNLKVIKLTDTNYVRVLSTAIQMGHPVLLENVRETLDAVLEPVLLRNLYKSAGVLCLKLGDAALQYHDDFRFYITTRLSNPHFLPETAVKVTLLNFMITPQGLEDQLLGIVVAQDRPELEWKKNQLIVEGANNKRTLKEIEDQILEVLSSAGNILEDESANRILTSSKVLSMEIEAKQAAAAVTEKEIDDARLLYVPVSKHSSVLFFCISDLGNIDPMYQYSLNWFINLYNQSIVNSPQSTDLKTRLDGLIAYFTRSIYDNVCRSLFEKDKLIFSLVLTLGILRPKGEINEELLSFLLTGGVALEAPPANPAPAWLTDKAWAEVVRCSLLPGLSGFKDHFVKRLPEWKQLYDLAAPHEAPFPKPYDQVEGITKLVILRCLRPDKLIPLVQTYVVQQMGRYFIQPPQFDLDKSYADSHCCSPLIFILSPGADPMSGLIKFATDKGAVSFETISLGQGQGPIAASLITHACTTGGWVALQNCHVMHSWMPELDRICAEVIVPQTTNPSFRLWLTSYPSPAFPATVLQNGENYFRRKDDQRSSKRSQKQHVPLLHIRPDMRPEFYISCPRTEDWRRLLFALCFFHAIVQERRAFGPLGWNIQYEFNESDLSICIMQLQMFLTDYTETPFVALTYLAGECNYGGRVTDDKDRRLILSLLSTFYNEAVTRDPK</sequence>
<evidence type="ECO:0000256" key="4">
    <source>
        <dbReference type="ARBA" id="ARBA00022701"/>
    </source>
</evidence>
<evidence type="ECO:0000259" key="14">
    <source>
        <dbReference type="Pfam" id="PF12777"/>
    </source>
</evidence>
<dbReference type="PANTHER" id="PTHR22878">
    <property type="entry name" value="DYNEIN HEAVY CHAIN 6, AXONEMAL-LIKE-RELATED"/>
    <property type="match status" value="1"/>
</dbReference>
<keyword evidence="6" id="KW-0067">ATP-binding</keyword>
<dbReference type="Gene3D" id="1.10.8.1220">
    <property type="match status" value="1"/>
</dbReference>
<reference evidence="17" key="1">
    <citation type="submission" date="2020-11" db="EMBL/GenBank/DDBJ databases">
        <authorList>
            <person name="Whiteford S."/>
        </authorList>
    </citation>
    <scope>NUCLEOTIDE SEQUENCE</scope>
</reference>
<evidence type="ECO:0000259" key="13">
    <source>
        <dbReference type="Pfam" id="PF03028"/>
    </source>
</evidence>
<dbReference type="InterPro" id="IPR004273">
    <property type="entry name" value="Dynein_heavy_D6_P-loop"/>
</dbReference>
<evidence type="ECO:0000256" key="9">
    <source>
        <dbReference type="ARBA" id="ARBA00023069"/>
    </source>
</evidence>
<comment type="caution">
    <text evidence="17">The sequence shown here is derived from an EMBL/GenBank/DDBJ whole genome shotgun (WGS) entry which is preliminary data.</text>
</comment>
<dbReference type="FunFam" id="3.40.50.300:FF:000223">
    <property type="entry name" value="Dynein heavy chain 3, axonemal"/>
    <property type="match status" value="1"/>
</dbReference>
<dbReference type="FunFam" id="3.40.50.300:FF:000362">
    <property type="entry name" value="Dynein, axonemal, heavy chain 6"/>
    <property type="match status" value="1"/>
</dbReference>
<organism evidence="17 18">
    <name type="scientific">Plutella xylostella</name>
    <name type="common">Diamondback moth</name>
    <name type="synonym">Plutella maculipennis</name>
    <dbReference type="NCBI Taxonomy" id="51655"/>
    <lineage>
        <taxon>Eukaryota</taxon>
        <taxon>Metazoa</taxon>
        <taxon>Ecdysozoa</taxon>
        <taxon>Arthropoda</taxon>
        <taxon>Hexapoda</taxon>
        <taxon>Insecta</taxon>
        <taxon>Pterygota</taxon>
        <taxon>Neoptera</taxon>
        <taxon>Endopterygota</taxon>
        <taxon>Lepidoptera</taxon>
        <taxon>Glossata</taxon>
        <taxon>Ditrysia</taxon>
        <taxon>Yponomeutoidea</taxon>
        <taxon>Plutellidae</taxon>
        <taxon>Plutella</taxon>
    </lineage>
</organism>
<dbReference type="Pfam" id="PF03028">
    <property type="entry name" value="Dynein_heavy"/>
    <property type="match status" value="1"/>
</dbReference>
<dbReference type="GO" id="GO:0051959">
    <property type="term" value="F:dynein light intermediate chain binding"/>
    <property type="evidence" value="ECO:0007669"/>
    <property type="project" value="InterPro"/>
</dbReference>
<dbReference type="InterPro" id="IPR027417">
    <property type="entry name" value="P-loop_NTPase"/>
</dbReference>
<feature type="domain" description="Dynein heavy chain ATP-binding dynein motor region" evidence="15">
    <location>
        <begin position="170"/>
        <end position="390"/>
    </location>
</feature>
<keyword evidence="10" id="KW-0505">Motor protein</keyword>
<evidence type="ECO:0000256" key="2">
    <source>
        <dbReference type="ARBA" id="ARBA00008887"/>
    </source>
</evidence>
<keyword evidence="7" id="KW-0243">Dynein</keyword>
<dbReference type="InterPro" id="IPR024743">
    <property type="entry name" value="Dynein_HC_stalk"/>
</dbReference>
<keyword evidence="12" id="KW-0966">Cell projection</keyword>
<gene>
    <name evidence="17" type="ORF">PLXY2_LOCUS1292</name>
</gene>
<evidence type="ECO:0000256" key="1">
    <source>
        <dbReference type="ARBA" id="ARBA00004430"/>
    </source>
</evidence>
<dbReference type="InterPro" id="IPR026983">
    <property type="entry name" value="DHC"/>
</dbReference>
<evidence type="ECO:0000256" key="12">
    <source>
        <dbReference type="ARBA" id="ARBA00023273"/>
    </source>
</evidence>
<keyword evidence="3" id="KW-0963">Cytoplasm</keyword>
<comment type="similarity">
    <text evidence="2">Belongs to the dynein heavy chain family.</text>
</comment>
<keyword evidence="9" id="KW-0969">Cilium</keyword>
<name>A0A8S4D6W9_PLUXY</name>
<proteinExistence type="inferred from homology"/>
<evidence type="ECO:0000313" key="18">
    <source>
        <dbReference type="Proteomes" id="UP000653454"/>
    </source>
</evidence>
<evidence type="ECO:0000259" key="16">
    <source>
        <dbReference type="Pfam" id="PF18198"/>
    </source>
</evidence>
<evidence type="ECO:0000256" key="5">
    <source>
        <dbReference type="ARBA" id="ARBA00022741"/>
    </source>
</evidence>
<keyword evidence="4" id="KW-0493">Microtubule</keyword>
<dbReference type="GO" id="GO:0008569">
    <property type="term" value="F:minus-end-directed microtubule motor activity"/>
    <property type="evidence" value="ECO:0007669"/>
    <property type="project" value="InterPro"/>
</dbReference>
<keyword evidence="5" id="KW-0547">Nucleotide-binding</keyword>
<dbReference type="Pfam" id="PF12781">
    <property type="entry name" value="AAA_9"/>
    <property type="match status" value="1"/>
</dbReference>
<dbReference type="Pfam" id="PF18198">
    <property type="entry name" value="AAA_lid_11"/>
    <property type="match status" value="1"/>
</dbReference>